<accession>A0A317F6C6</accession>
<gene>
    <name evidence="1" type="ORF">DFH01_24975</name>
</gene>
<organism evidence="1 2">
    <name type="scientific">Falsiroseomonas bella</name>
    <dbReference type="NCBI Taxonomy" id="2184016"/>
    <lineage>
        <taxon>Bacteria</taxon>
        <taxon>Pseudomonadati</taxon>
        <taxon>Pseudomonadota</taxon>
        <taxon>Alphaproteobacteria</taxon>
        <taxon>Acetobacterales</taxon>
        <taxon>Roseomonadaceae</taxon>
        <taxon>Falsiroseomonas</taxon>
    </lineage>
</organism>
<proteinExistence type="predicted"/>
<comment type="caution">
    <text evidence="1">The sequence shown here is derived from an EMBL/GenBank/DDBJ whole genome shotgun (WGS) entry which is preliminary data.</text>
</comment>
<name>A0A317F6C6_9PROT</name>
<sequence>MTDNATGAKLRRVPGRKPALAQRGELLRIWGHVDDDGRKLMLFFARTLARDQGLVPAGTQLLMTDRVF</sequence>
<reference evidence="2" key="1">
    <citation type="submission" date="2018-05" db="EMBL/GenBank/DDBJ databases">
        <authorList>
            <person name="Du Z."/>
            <person name="Wang X."/>
        </authorList>
    </citation>
    <scope>NUCLEOTIDE SEQUENCE [LARGE SCALE GENOMIC DNA]</scope>
    <source>
        <strain evidence="2">CQN31</strain>
    </source>
</reference>
<dbReference type="AlphaFoldDB" id="A0A317F6C6"/>
<dbReference type="EMBL" id="QGNA01000007">
    <property type="protein sequence ID" value="PWS34285.1"/>
    <property type="molecule type" value="Genomic_DNA"/>
</dbReference>
<dbReference type="OrthoDB" id="7273971at2"/>
<keyword evidence="2" id="KW-1185">Reference proteome</keyword>
<evidence type="ECO:0000313" key="2">
    <source>
        <dbReference type="Proteomes" id="UP000245765"/>
    </source>
</evidence>
<dbReference type="Proteomes" id="UP000245765">
    <property type="component" value="Unassembled WGS sequence"/>
</dbReference>
<protein>
    <submittedName>
        <fullName evidence="1">Uncharacterized protein</fullName>
    </submittedName>
</protein>
<evidence type="ECO:0000313" key="1">
    <source>
        <dbReference type="EMBL" id="PWS34285.1"/>
    </source>
</evidence>
<dbReference type="RefSeq" id="WP_109873257.1">
    <property type="nucleotide sequence ID" value="NZ_QGNA01000007.1"/>
</dbReference>